<reference evidence="4" key="1">
    <citation type="submission" date="2016-11" db="EMBL/GenBank/DDBJ databases">
        <authorList>
            <person name="Varghese N."/>
            <person name="Submissions S."/>
        </authorList>
    </citation>
    <scope>NUCLEOTIDE SEQUENCE [LARGE SCALE GENOMIC DNA]</scope>
    <source>
        <strain evidence="4">CGMCC 1.8995</strain>
    </source>
</reference>
<dbReference type="GO" id="GO:0071111">
    <property type="term" value="F:cyclic-guanylate-specific phosphodiesterase activity"/>
    <property type="evidence" value="ECO:0007669"/>
    <property type="project" value="InterPro"/>
</dbReference>
<dbReference type="OrthoDB" id="6324269at2"/>
<evidence type="ECO:0000313" key="4">
    <source>
        <dbReference type="Proteomes" id="UP000184520"/>
    </source>
</evidence>
<keyword evidence="1" id="KW-0812">Transmembrane</keyword>
<evidence type="ECO:0000313" key="3">
    <source>
        <dbReference type="EMBL" id="SHG17340.1"/>
    </source>
</evidence>
<name>A0A1M5HN13_9ALTE</name>
<evidence type="ECO:0000259" key="2">
    <source>
        <dbReference type="PROSITE" id="PS50883"/>
    </source>
</evidence>
<dbReference type="Pfam" id="PF00563">
    <property type="entry name" value="EAL"/>
    <property type="match status" value="1"/>
</dbReference>
<dbReference type="InterPro" id="IPR043128">
    <property type="entry name" value="Rev_trsase/Diguanyl_cyclase"/>
</dbReference>
<feature type="transmembrane region" description="Helical" evidence="1">
    <location>
        <begin position="87"/>
        <end position="108"/>
    </location>
</feature>
<dbReference type="InterPro" id="IPR001633">
    <property type="entry name" value="EAL_dom"/>
</dbReference>
<sequence>MASRILTFLKQYLLIDDQHLLTTDADVWKLSVLRIILLIGVVLTSTIVAHSSYMAYQQQLYYVICLTCGFTLMLWSTLALSKHQIQFASASLTFIIIAAGLCILFFTVDLASSRYGLLFFFTLPIILRLFYGNKAALIGMLVNIIPFIILLRNEPIAPLFGVDITLPDTHTYLSALIFLFFNFCLPVAVIRVMSSLEHQAKYNQKQSLKLEKLVNRYQEIFNNGGLPSFFCDAQGNILQANRSARRLIKTYSSDCTNLYQLFDLKTPLTPGVKQQATIFKHPDCVFEIQPASLEHHKKQLIHCYDISKNAAKAKRFEDFKKQQFTKHYFDELTGLKNHHYWKLAETNDTLTGRYWVLLKLSNLRDINTQYSYNNGDQLLSQIALLLKSQLPIDAGLYRFPGAKFFVSITVPADTTPVITEWIKSFLPTHLVHRSLSTQVSLHWHAGIYPCHNKAKPGNVLEACTIALSQANYQRPYVVFDPNSVTQIRLHSQHKDRVKFLIDNNHLILYLQPQVNLNQAIVGYEVLARLTDPDSSQVLPPSDFIPIVEKYQWHVLFSRKLLEKVLALLSDWPTGLANVPIAINLSGPELLDDVFFEKVLRYFTENPSLRDSLKLELTETSVLSSHLETKRRLNLLANVGAVIIIDDFGTGHASLSQLIDMSASVLKIDREFVNQIEQSERHRKIVNITLELAKSLAMETIAEGVETPAQAHLLQQMGVRIFQGFLYGKPAPVSYWSSKKSNQKVHQLLTN</sequence>
<dbReference type="Gene3D" id="3.30.70.270">
    <property type="match status" value="1"/>
</dbReference>
<dbReference type="RefSeq" id="WP_073320259.1">
    <property type="nucleotide sequence ID" value="NZ_FQWD01000002.1"/>
</dbReference>
<dbReference type="Pfam" id="PF00990">
    <property type="entry name" value="GGDEF"/>
    <property type="match status" value="1"/>
</dbReference>
<accession>A0A1M5HN13</accession>
<protein>
    <submittedName>
        <fullName evidence="3">EAL domain, c-di-GMP-specific phosphodiesterase class I (Or its enzymatically inactive variant)</fullName>
    </submittedName>
</protein>
<proteinExistence type="predicted"/>
<keyword evidence="4" id="KW-1185">Reference proteome</keyword>
<dbReference type="InterPro" id="IPR050706">
    <property type="entry name" value="Cyclic-di-GMP_PDE-like"/>
</dbReference>
<organism evidence="3 4">
    <name type="scientific">Marisediminitalea aggregata</name>
    <dbReference type="NCBI Taxonomy" id="634436"/>
    <lineage>
        <taxon>Bacteria</taxon>
        <taxon>Pseudomonadati</taxon>
        <taxon>Pseudomonadota</taxon>
        <taxon>Gammaproteobacteria</taxon>
        <taxon>Alteromonadales</taxon>
        <taxon>Alteromonadaceae</taxon>
        <taxon>Marisediminitalea</taxon>
    </lineage>
</organism>
<dbReference type="SMART" id="SM00052">
    <property type="entry name" value="EAL"/>
    <property type="match status" value="1"/>
</dbReference>
<dbReference type="PROSITE" id="PS50883">
    <property type="entry name" value="EAL"/>
    <property type="match status" value="1"/>
</dbReference>
<feature type="transmembrane region" description="Helical" evidence="1">
    <location>
        <begin position="136"/>
        <end position="152"/>
    </location>
</feature>
<dbReference type="Gene3D" id="3.20.20.450">
    <property type="entry name" value="EAL domain"/>
    <property type="match status" value="1"/>
</dbReference>
<dbReference type="CDD" id="cd01948">
    <property type="entry name" value="EAL"/>
    <property type="match status" value="1"/>
</dbReference>
<dbReference type="InterPro" id="IPR035919">
    <property type="entry name" value="EAL_sf"/>
</dbReference>
<dbReference type="EMBL" id="FQWD01000002">
    <property type="protein sequence ID" value="SHG17340.1"/>
    <property type="molecule type" value="Genomic_DNA"/>
</dbReference>
<gene>
    <name evidence="3" type="ORF">SAMN05216361_1542</name>
</gene>
<keyword evidence="1" id="KW-1133">Transmembrane helix</keyword>
<dbReference type="InterPro" id="IPR000160">
    <property type="entry name" value="GGDEF_dom"/>
</dbReference>
<dbReference type="SUPFAM" id="SSF55073">
    <property type="entry name" value="Nucleotide cyclase"/>
    <property type="match status" value="1"/>
</dbReference>
<dbReference type="AlphaFoldDB" id="A0A1M5HN13"/>
<dbReference type="PANTHER" id="PTHR33121">
    <property type="entry name" value="CYCLIC DI-GMP PHOSPHODIESTERASE PDEF"/>
    <property type="match status" value="1"/>
</dbReference>
<dbReference type="Proteomes" id="UP000184520">
    <property type="component" value="Unassembled WGS sequence"/>
</dbReference>
<dbReference type="PANTHER" id="PTHR33121:SF79">
    <property type="entry name" value="CYCLIC DI-GMP PHOSPHODIESTERASE PDED-RELATED"/>
    <property type="match status" value="1"/>
</dbReference>
<feature type="transmembrane region" description="Helical" evidence="1">
    <location>
        <begin position="172"/>
        <end position="193"/>
    </location>
</feature>
<dbReference type="InterPro" id="IPR029787">
    <property type="entry name" value="Nucleotide_cyclase"/>
</dbReference>
<feature type="transmembrane region" description="Helical" evidence="1">
    <location>
        <begin position="35"/>
        <end position="54"/>
    </location>
</feature>
<feature type="transmembrane region" description="Helical" evidence="1">
    <location>
        <begin position="60"/>
        <end position="80"/>
    </location>
</feature>
<keyword evidence="1" id="KW-0472">Membrane</keyword>
<evidence type="ECO:0000256" key="1">
    <source>
        <dbReference type="SAM" id="Phobius"/>
    </source>
</evidence>
<dbReference type="SUPFAM" id="SSF141868">
    <property type="entry name" value="EAL domain-like"/>
    <property type="match status" value="1"/>
</dbReference>
<feature type="domain" description="EAL" evidence="2">
    <location>
        <begin position="490"/>
        <end position="743"/>
    </location>
</feature>
<dbReference type="STRING" id="634436.SAMN05216361_1542"/>